<dbReference type="PaxDb" id="121845-A0A1S3DD17"/>
<dbReference type="SMART" id="SM00261">
    <property type="entry name" value="FU"/>
    <property type="match status" value="1"/>
</dbReference>
<dbReference type="InterPro" id="IPR013783">
    <property type="entry name" value="Ig-like_fold"/>
</dbReference>
<dbReference type="InterPro" id="IPR006212">
    <property type="entry name" value="Furin_repeat"/>
</dbReference>
<dbReference type="SMART" id="SM00219">
    <property type="entry name" value="TyrKc"/>
    <property type="match status" value="1"/>
</dbReference>
<dbReference type="Gene3D" id="3.30.200.20">
    <property type="entry name" value="Phosphorylase Kinase, domain 1"/>
    <property type="match status" value="1"/>
</dbReference>
<dbReference type="PROSITE" id="PS00239">
    <property type="entry name" value="RECEPTOR_TYR_KIN_II"/>
    <property type="match status" value="1"/>
</dbReference>
<evidence type="ECO:0000256" key="14">
    <source>
        <dbReference type="ARBA" id="ARBA00022989"/>
    </source>
</evidence>
<dbReference type="Gene3D" id="1.10.510.10">
    <property type="entry name" value="Transferase(Phosphotransferase) domain 1"/>
    <property type="match status" value="1"/>
</dbReference>
<feature type="region of interest" description="Disordered" evidence="23">
    <location>
        <begin position="1287"/>
        <end position="1340"/>
    </location>
</feature>
<evidence type="ECO:0000256" key="6">
    <source>
        <dbReference type="ARBA" id="ARBA00022685"/>
    </source>
</evidence>
<evidence type="ECO:0000256" key="24">
    <source>
        <dbReference type="SAM" id="Phobius"/>
    </source>
</evidence>
<dbReference type="GO" id="GO:0051897">
    <property type="term" value="P:positive regulation of phosphatidylinositol 3-kinase/protein kinase B signal transduction"/>
    <property type="evidence" value="ECO:0007669"/>
    <property type="project" value="TreeGrafter"/>
</dbReference>
<dbReference type="GO" id="GO:0050793">
    <property type="term" value="P:regulation of developmental process"/>
    <property type="evidence" value="ECO:0007669"/>
    <property type="project" value="UniProtKB-ARBA"/>
</dbReference>
<keyword evidence="5" id="KW-0808">Transferase</keyword>
<feature type="chain" id="PRO_5010366766" description="Tyrosine-protein kinase receptor" evidence="25">
    <location>
        <begin position="20"/>
        <end position="1340"/>
    </location>
</feature>
<name>A0A1S3DD17_DIACI</name>
<dbReference type="SUPFAM" id="SSF52058">
    <property type="entry name" value="L domain-like"/>
    <property type="match status" value="2"/>
</dbReference>
<keyword evidence="11 21" id="KW-0547">Nucleotide-binding</keyword>
<dbReference type="Pfam" id="PF00757">
    <property type="entry name" value="Furin-like"/>
    <property type="match status" value="1"/>
</dbReference>
<keyword evidence="17 22" id="KW-0675">Receptor</keyword>
<evidence type="ECO:0000256" key="7">
    <source>
        <dbReference type="ARBA" id="ARBA00022692"/>
    </source>
</evidence>
<dbReference type="InterPro" id="IPR017441">
    <property type="entry name" value="Protein_kinase_ATP_BS"/>
</dbReference>
<dbReference type="InterPro" id="IPR003961">
    <property type="entry name" value="FN3_dom"/>
</dbReference>
<keyword evidence="14 24" id="KW-1133">Transmembrane helix</keyword>
<dbReference type="SMART" id="SM00060">
    <property type="entry name" value="FN3"/>
    <property type="match status" value="3"/>
</dbReference>
<dbReference type="Gene3D" id="2.10.220.10">
    <property type="entry name" value="Hormone Receptor, Insulin-like Growth Factor Receptor 1, Chain A, domain 2"/>
    <property type="match status" value="1"/>
</dbReference>
<dbReference type="SUPFAM" id="SSF56112">
    <property type="entry name" value="Protein kinase-like (PK-like)"/>
    <property type="match status" value="1"/>
</dbReference>
<dbReference type="InterPro" id="IPR002011">
    <property type="entry name" value="Tyr_kinase_rcpt_2_CS"/>
</dbReference>
<feature type="binding site" evidence="21">
    <location>
        <position position="1030"/>
    </location>
    <ligand>
        <name>ATP</name>
        <dbReference type="ChEBI" id="CHEBI:30616"/>
    </ligand>
</feature>
<dbReference type="Pfam" id="PF07714">
    <property type="entry name" value="PK_Tyr_Ser-Thr"/>
    <property type="match status" value="1"/>
</dbReference>
<dbReference type="RefSeq" id="XP_008479213.1">
    <property type="nucleotide sequence ID" value="XM_008480991.3"/>
</dbReference>
<evidence type="ECO:0000256" key="13">
    <source>
        <dbReference type="ARBA" id="ARBA00022840"/>
    </source>
</evidence>
<dbReference type="Pfam" id="PF01030">
    <property type="entry name" value="Recep_L_domain"/>
    <property type="match status" value="2"/>
</dbReference>
<comment type="cofactor">
    <cofactor evidence="1">
        <name>Mn(2+)</name>
        <dbReference type="ChEBI" id="CHEBI:29035"/>
    </cofactor>
</comment>
<dbReference type="Proteomes" id="UP000079169">
    <property type="component" value="Unplaced"/>
</dbReference>
<dbReference type="GO" id="GO:0005899">
    <property type="term" value="C:insulin receptor complex"/>
    <property type="evidence" value="ECO:0007669"/>
    <property type="project" value="TreeGrafter"/>
</dbReference>
<dbReference type="InterPro" id="IPR036941">
    <property type="entry name" value="Rcpt_L-dom_sf"/>
</dbReference>
<evidence type="ECO:0000256" key="9">
    <source>
        <dbReference type="ARBA" id="ARBA00022729"/>
    </source>
</evidence>
<dbReference type="InterPro" id="IPR009030">
    <property type="entry name" value="Growth_fac_rcpt_cys_sf"/>
</dbReference>
<keyword evidence="6" id="KW-0165">Cleavage on pair of basic residues</keyword>
<evidence type="ECO:0000256" key="8">
    <source>
        <dbReference type="ARBA" id="ARBA00022723"/>
    </source>
</evidence>
<feature type="signal peptide" evidence="25">
    <location>
        <begin position="1"/>
        <end position="19"/>
    </location>
</feature>
<dbReference type="SUPFAM" id="SSF57184">
    <property type="entry name" value="Growth factor receptor domain"/>
    <property type="match status" value="1"/>
</dbReference>
<evidence type="ECO:0000256" key="20">
    <source>
        <dbReference type="ARBA" id="ARBA00051243"/>
    </source>
</evidence>
<evidence type="ECO:0000256" key="16">
    <source>
        <dbReference type="ARBA" id="ARBA00023137"/>
    </source>
</evidence>
<keyword evidence="8" id="KW-0479">Metal-binding</keyword>
<proteinExistence type="inferred from homology"/>
<dbReference type="PROSITE" id="PS50853">
    <property type="entry name" value="FN3"/>
    <property type="match status" value="1"/>
</dbReference>
<evidence type="ECO:0000256" key="15">
    <source>
        <dbReference type="ARBA" id="ARBA00023136"/>
    </source>
</evidence>
<feature type="compositionally biased region" description="Low complexity" evidence="23">
    <location>
        <begin position="1321"/>
        <end position="1333"/>
    </location>
</feature>
<dbReference type="GO" id="GO:0005009">
    <property type="term" value="F:insulin receptor activity"/>
    <property type="evidence" value="ECO:0007669"/>
    <property type="project" value="TreeGrafter"/>
</dbReference>
<evidence type="ECO:0000259" key="26">
    <source>
        <dbReference type="PROSITE" id="PS50011"/>
    </source>
</evidence>
<dbReference type="PROSITE" id="PS00109">
    <property type="entry name" value="PROTEIN_KINASE_TYR"/>
    <property type="match status" value="1"/>
</dbReference>
<dbReference type="InterPro" id="IPR001245">
    <property type="entry name" value="Ser-Thr/Tyr_kinase_cat_dom"/>
</dbReference>
<dbReference type="InterPro" id="IPR050122">
    <property type="entry name" value="RTK"/>
</dbReference>
<dbReference type="FunFam" id="1.10.510.10:FF:001512">
    <property type="entry name" value="Receptor tyrosine-protein kinase erbB-2"/>
    <property type="match status" value="1"/>
</dbReference>
<evidence type="ECO:0000256" key="12">
    <source>
        <dbReference type="ARBA" id="ARBA00022777"/>
    </source>
</evidence>
<dbReference type="InterPro" id="IPR036116">
    <property type="entry name" value="FN3_sf"/>
</dbReference>
<dbReference type="GO" id="GO:0043560">
    <property type="term" value="F:insulin receptor substrate binding"/>
    <property type="evidence" value="ECO:0007669"/>
    <property type="project" value="TreeGrafter"/>
</dbReference>
<feature type="domain" description="Fibronectin type-III" evidence="27">
    <location>
        <begin position="835"/>
        <end position="930"/>
    </location>
</feature>
<keyword evidence="18" id="KW-0325">Glycoprotein</keyword>
<accession>A0A1S3DD17</accession>
<evidence type="ECO:0000256" key="25">
    <source>
        <dbReference type="SAM" id="SignalP"/>
    </source>
</evidence>
<dbReference type="GeneID" id="103516039"/>
<keyword evidence="15 24" id="KW-0472">Membrane</keyword>
<dbReference type="SMR" id="A0A1S3DD17"/>
<dbReference type="GO" id="GO:0005524">
    <property type="term" value="F:ATP binding"/>
    <property type="evidence" value="ECO:0007669"/>
    <property type="project" value="UniProtKB-UniRule"/>
</dbReference>
<dbReference type="CDD" id="cd00063">
    <property type="entry name" value="FN3"/>
    <property type="match status" value="2"/>
</dbReference>
<keyword evidence="28" id="KW-1185">Reference proteome</keyword>
<keyword evidence="10" id="KW-0677">Repeat</keyword>
<dbReference type="GO" id="GO:0042593">
    <property type="term" value="P:glucose homeostasis"/>
    <property type="evidence" value="ECO:0007669"/>
    <property type="project" value="TreeGrafter"/>
</dbReference>
<dbReference type="GO" id="GO:0012505">
    <property type="term" value="C:endomembrane system"/>
    <property type="evidence" value="ECO:0007669"/>
    <property type="project" value="UniProtKB-SubCell"/>
</dbReference>
<dbReference type="GO" id="GO:0046872">
    <property type="term" value="F:metal ion binding"/>
    <property type="evidence" value="ECO:0007669"/>
    <property type="project" value="UniProtKB-KW"/>
</dbReference>
<evidence type="ECO:0000256" key="19">
    <source>
        <dbReference type="ARBA" id="ARBA00023211"/>
    </source>
</evidence>
<dbReference type="PANTHER" id="PTHR24416:SF525">
    <property type="entry name" value="INSULIN-LIKE RECEPTOR"/>
    <property type="match status" value="1"/>
</dbReference>
<evidence type="ECO:0000256" key="22">
    <source>
        <dbReference type="RuleBase" id="RU000312"/>
    </source>
</evidence>
<evidence type="ECO:0000256" key="23">
    <source>
        <dbReference type="SAM" id="MobiDB-lite"/>
    </source>
</evidence>
<dbReference type="Gene3D" id="3.80.20.20">
    <property type="entry name" value="Receptor L-domain"/>
    <property type="match status" value="2"/>
</dbReference>
<comment type="catalytic activity">
    <reaction evidence="20 22">
        <text>L-tyrosyl-[protein] + ATP = O-phospho-L-tyrosyl-[protein] + ADP + H(+)</text>
        <dbReference type="Rhea" id="RHEA:10596"/>
        <dbReference type="Rhea" id="RHEA-COMP:10136"/>
        <dbReference type="Rhea" id="RHEA-COMP:20101"/>
        <dbReference type="ChEBI" id="CHEBI:15378"/>
        <dbReference type="ChEBI" id="CHEBI:30616"/>
        <dbReference type="ChEBI" id="CHEBI:46858"/>
        <dbReference type="ChEBI" id="CHEBI:61978"/>
        <dbReference type="ChEBI" id="CHEBI:456216"/>
        <dbReference type="EC" id="2.7.10.1"/>
    </reaction>
</comment>
<keyword evidence="16" id="KW-0829">Tyrosine-protein kinase</keyword>
<keyword evidence="4 22" id="KW-0597">Phosphoprotein</keyword>
<comment type="subcellular location">
    <subcellularLocation>
        <location evidence="2">Endomembrane system</location>
    </subcellularLocation>
    <subcellularLocation>
        <location evidence="3">Membrane</location>
        <topology evidence="3">Single-pass type I membrane protein</topology>
    </subcellularLocation>
</comment>
<evidence type="ECO:0000256" key="3">
    <source>
        <dbReference type="ARBA" id="ARBA00004479"/>
    </source>
</evidence>
<evidence type="ECO:0000256" key="21">
    <source>
        <dbReference type="PROSITE-ProRule" id="PRU10141"/>
    </source>
</evidence>
<comment type="similarity">
    <text evidence="22">Belongs to the protein kinase superfamily. Tyr protein kinase family. Insulin receptor subfamily.</text>
</comment>
<feature type="transmembrane region" description="Helical" evidence="24">
    <location>
        <begin position="934"/>
        <end position="961"/>
    </location>
</feature>
<protein>
    <recommendedName>
        <fullName evidence="22">Tyrosine-protein kinase receptor</fullName>
        <ecNumber evidence="22">2.7.10.1</ecNumber>
    </recommendedName>
</protein>
<dbReference type="Gene3D" id="2.60.40.10">
    <property type="entry name" value="Immunoglobulins"/>
    <property type="match status" value="3"/>
</dbReference>
<dbReference type="GO" id="GO:0051130">
    <property type="term" value="P:positive regulation of cellular component organization"/>
    <property type="evidence" value="ECO:0007669"/>
    <property type="project" value="UniProtKB-ARBA"/>
</dbReference>
<dbReference type="SUPFAM" id="SSF49265">
    <property type="entry name" value="Fibronectin type III"/>
    <property type="match status" value="2"/>
</dbReference>
<dbReference type="EC" id="2.7.10.1" evidence="22"/>
<dbReference type="GO" id="GO:0030424">
    <property type="term" value="C:axon"/>
    <property type="evidence" value="ECO:0007669"/>
    <property type="project" value="TreeGrafter"/>
</dbReference>
<dbReference type="KEGG" id="dci:103516039"/>
<evidence type="ECO:0000256" key="11">
    <source>
        <dbReference type="ARBA" id="ARBA00022741"/>
    </source>
</evidence>
<keyword evidence="7 22" id="KW-0812">Transmembrane</keyword>
<evidence type="ECO:0000313" key="29">
    <source>
        <dbReference type="RefSeq" id="XP_008479213.1"/>
    </source>
</evidence>
<reference evidence="29" key="1">
    <citation type="submission" date="2025-08" db="UniProtKB">
        <authorList>
            <consortium name="RefSeq"/>
        </authorList>
    </citation>
    <scope>IDENTIFICATION</scope>
</reference>
<dbReference type="CDD" id="cd00064">
    <property type="entry name" value="FU"/>
    <property type="match status" value="1"/>
</dbReference>
<evidence type="ECO:0000256" key="17">
    <source>
        <dbReference type="ARBA" id="ARBA00023170"/>
    </source>
</evidence>
<dbReference type="InterPro" id="IPR000494">
    <property type="entry name" value="Rcpt_L-dom"/>
</dbReference>
<sequence length="1340" mass="152747">MLFRIILIVLVFIVHIVISNIIHTTSKQLIPRDTLQPQSASNEVSGNSKFDQTKEKVCTDIDIRNYVSSFDVLKDCTVVEGFVQINLIDNSTAQDFENITFPKLREITEYLSFYHVSGLKSIGKLFPNLAIIRGNTLIWDYTFSVFSMFNLQEIGLHRLTHIMKGTVVILRNPGLCFVHTIDWKRITKKGSVVINDIKSKEACLQEGEPGARSGPEKCEFYWSNNDCQLIKEIEECHPLCAGGCTGKRAEDCFVCIGFIHDGHCLDQCPPNLYSYMNRRCLTREECLNNKRVTTKNFPQNMRMSYSDKAKWRPFNGSCMEECPPGYNTTADETSCVPCPDCPKVCKGVHVKSIEVARSTKGCTVINGSLGIQIQTGDSEVVHQELEKGLGMITNITGHLKISHSLPIQSLSFLKSLQSIHGEREIIRGDTSESSVYSNYSLIVWDNPNLQELWGWSNLPDGQRPKFEIKKGKILFHDNPKLCLDKIYELINVTNITYDSDFDVLKESNGDEFICGFSNLALVVLNKTDVSIRFQLNENEKVPDNQRYVLFYMKADNGMYTDFDTVGSCSASGWKFKDINSKNKTVEVMNLEPATEYAFFVKIYNSQRIVRSNISLQTTLPTKPSIPYQFEVVRVNSSSVTLRWGEPKHPHGILEKYVIKAYYQDYDKDYLDTRNYCVDKLRDLSDSTYAASHLMRFAKTTRKPLKECCGKFPCDFDHESFQYMTSQMQLIQQCDNYIFKYLQYNDLHKAYGGDLPSLGNISSRLPDREENDVLYPETSYTMVGLGHFRSIVFTISACRKEQKDKFLPYDPEEGRCSEETLVMSRTEVDHLADTIPADSLNFEMINASALRIRWHPPSRPNGIIVAYNIEYKRESGGNSENMCRTRKDIDRDSGLYLYDYPAGSYLFRLRVVSLGGEGPWTSWKPCVIESAETPMSVYVIVVVTGLVILFCMLAVILFLMYLQKKNLEKRKKDQRKLIASVNPEYVKVPYVADEWEVERDDVELRQVLGKGTFGVVHEGFIKSRNLKCAVKTIMDTANDRDRMEFLNEASTMKTFSTAHNIVKLLGVVSKGHPPYILLEYMECHDLKTFLRNTRESDKTPPPPSVILIKMAAQIADGMEYMEARKFVHRDLAARNCMVASDLSVKIGDLGMSRDVYHHDYYRKGGKGLMPVRWMAPESLNDGVFTSYSDVWSYGIVLWEMAMLAEQPYQGFSNEEVFKYVVGGGTLTSLCMPPKCPEVMRNIMIQAWAWRPSSRPTFHQIVSMCEKDVDDKFRSTSFHHSQECKDLRESRAASSSSRRLLNTSEETVETRSPIEQVVSYHKSNNSSSSNSASGNVEILKES</sequence>
<dbReference type="GO" id="GO:0030182">
    <property type="term" value="P:neuron differentiation"/>
    <property type="evidence" value="ECO:0007669"/>
    <property type="project" value="UniProtKB-ARBA"/>
</dbReference>
<dbReference type="PROSITE" id="PS50011">
    <property type="entry name" value="PROTEIN_KINASE_DOM"/>
    <property type="match status" value="1"/>
</dbReference>
<evidence type="ECO:0000313" key="28">
    <source>
        <dbReference type="Proteomes" id="UP000079169"/>
    </source>
</evidence>
<dbReference type="OMA" id="HWGNETA"/>
<keyword evidence="19" id="KW-0464">Manganese</keyword>
<evidence type="ECO:0000256" key="4">
    <source>
        <dbReference type="ARBA" id="ARBA00022553"/>
    </source>
</evidence>
<keyword evidence="9 25" id="KW-0732">Signal</keyword>
<dbReference type="GO" id="GO:0043410">
    <property type="term" value="P:positive regulation of MAPK cascade"/>
    <property type="evidence" value="ECO:0007669"/>
    <property type="project" value="TreeGrafter"/>
</dbReference>
<evidence type="ECO:0000256" key="10">
    <source>
        <dbReference type="ARBA" id="ARBA00022737"/>
    </source>
</evidence>
<keyword evidence="12" id="KW-0418">Kinase</keyword>
<evidence type="ECO:0000259" key="27">
    <source>
        <dbReference type="PROSITE" id="PS50853"/>
    </source>
</evidence>
<dbReference type="PANTHER" id="PTHR24416">
    <property type="entry name" value="TYROSINE-PROTEIN KINASE RECEPTOR"/>
    <property type="match status" value="1"/>
</dbReference>
<dbReference type="STRING" id="121845.A0A1S3DD17"/>
<dbReference type="InterPro" id="IPR011009">
    <property type="entry name" value="Kinase-like_dom_sf"/>
</dbReference>
<organism evidence="28 29">
    <name type="scientific">Diaphorina citri</name>
    <name type="common">Asian citrus psyllid</name>
    <dbReference type="NCBI Taxonomy" id="121845"/>
    <lineage>
        <taxon>Eukaryota</taxon>
        <taxon>Metazoa</taxon>
        <taxon>Ecdysozoa</taxon>
        <taxon>Arthropoda</taxon>
        <taxon>Hexapoda</taxon>
        <taxon>Insecta</taxon>
        <taxon>Pterygota</taxon>
        <taxon>Neoptera</taxon>
        <taxon>Paraneoptera</taxon>
        <taxon>Hemiptera</taxon>
        <taxon>Sternorrhyncha</taxon>
        <taxon>Psylloidea</taxon>
        <taxon>Psyllidae</taxon>
        <taxon>Diaphorininae</taxon>
        <taxon>Diaphorina</taxon>
    </lineage>
</organism>
<dbReference type="InterPro" id="IPR008266">
    <property type="entry name" value="Tyr_kinase_AS"/>
</dbReference>
<dbReference type="InterPro" id="IPR000719">
    <property type="entry name" value="Prot_kinase_dom"/>
</dbReference>
<evidence type="ECO:0000256" key="5">
    <source>
        <dbReference type="ARBA" id="ARBA00022679"/>
    </source>
</evidence>
<feature type="domain" description="Protein kinase" evidence="26">
    <location>
        <begin position="1001"/>
        <end position="1271"/>
    </location>
</feature>
<evidence type="ECO:0000256" key="1">
    <source>
        <dbReference type="ARBA" id="ARBA00001936"/>
    </source>
</evidence>
<dbReference type="GO" id="GO:0048468">
    <property type="term" value="P:cell development"/>
    <property type="evidence" value="ECO:0007669"/>
    <property type="project" value="UniProtKB-ARBA"/>
</dbReference>
<dbReference type="PRINTS" id="PR00109">
    <property type="entry name" value="TYRKINASE"/>
</dbReference>
<keyword evidence="13 21" id="KW-0067">ATP-binding</keyword>
<gene>
    <name evidence="29" type="primary">LOC103516039</name>
</gene>
<evidence type="ECO:0000256" key="18">
    <source>
        <dbReference type="ARBA" id="ARBA00023180"/>
    </source>
</evidence>
<dbReference type="PROSITE" id="PS00107">
    <property type="entry name" value="PROTEIN_KINASE_ATP"/>
    <property type="match status" value="1"/>
</dbReference>
<dbReference type="InterPro" id="IPR020635">
    <property type="entry name" value="Tyr_kinase_cat_dom"/>
</dbReference>
<evidence type="ECO:0000256" key="2">
    <source>
        <dbReference type="ARBA" id="ARBA00004308"/>
    </source>
</evidence>
<dbReference type="InterPro" id="IPR006211">
    <property type="entry name" value="Furin-like_Cys-rich_dom"/>
</dbReference>